<dbReference type="NCBIfam" id="TIGR01200">
    <property type="entry name" value="GLPGLI"/>
    <property type="match status" value="1"/>
</dbReference>
<dbReference type="Pfam" id="PF09697">
    <property type="entry name" value="Porph_ging"/>
    <property type="match status" value="1"/>
</dbReference>
<dbReference type="InterPro" id="IPR005901">
    <property type="entry name" value="GLPGLI"/>
</dbReference>
<proteinExistence type="predicted"/>
<name>A0A9X4MZ36_9FLAO</name>
<comment type="caution">
    <text evidence="1">The sequence shown here is derived from an EMBL/GenBank/DDBJ whole genome shotgun (WGS) entry which is preliminary data.</text>
</comment>
<evidence type="ECO:0000313" key="2">
    <source>
        <dbReference type="Proteomes" id="UP001152599"/>
    </source>
</evidence>
<reference evidence="1" key="1">
    <citation type="submission" date="2022-07" db="EMBL/GenBank/DDBJ databases">
        <title>Description and genome-wide analysis of Profundicola chukchiensis gen. nov., sp. nov., marine bacteria isolated from bottom sediments of the Chukchi Sea.</title>
        <authorList>
            <person name="Romanenko L."/>
            <person name="Otstavnykh N."/>
            <person name="Kurilenko V."/>
            <person name="Eremeev V."/>
            <person name="Velansky P."/>
            <person name="Mikhailov V."/>
            <person name="Isaeva M."/>
        </authorList>
    </citation>
    <scope>NUCLEOTIDE SEQUENCE</scope>
    <source>
        <strain evidence="1">KMM 9713</strain>
    </source>
</reference>
<accession>A0A9X4MZ36</accession>
<gene>
    <name evidence="1" type="ORF">NMK71_03050</name>
</gene>
<sequence>MQRLIMRRLSCIFIFLLFFTNLKAQQYEVIYELYIQASTEKDSLITEETSLVIFPEQQISFFSNLGEQKRKDFFKQIREEAKINPDISHVDYSAVPEYVFAYSVLKNLKTNEHSFYEEVLGDTYTYGFDLNLNWNITGDKKQILDYACQKATLHFGGRQWTAYFTQEIPFSDGPYKFHGLPGLILEIYSEDGDYSFSAKGIQTLKTEFIAPKSLKMRKASLDKYKEKLAEKPSIAFVNKMQSSGLTGSVSYNGKPISNSQVANTYDKEVKEWMKNHNNPIEKDMIWLDK</sequence>
<dbReference type="AlphaFoldDB" id="A0A9X4MZ36"/>
<dbReference type="EMBL" id="JANCMU010000001">
    <property type="protein sequence ID" value="MDG4945380.1"/>
    <property type="molecule type" value="Genomic_DNA"/>
</dbReference>
<evidence type="ECO:0000313" key="1">
    <source>
        <dbReference type="EMBL" id="MDG4945380.1"/>
    </source>
</evidence>
<dbReference type="RefSeq" id="WP_304420017.1">
    <property type="nucleotide sequence ID" value="NZ_JANCMU010000001.1"/>
</dbReference>
<protein>
    <submittedName>
        <fullName evidence="1">GLPGLI family protein</fullName>
    </submittedName>
</protein>
<dbReference type="Proteomes" id="UP001152599">
    <property type="component" value="Unassembled WGS sequence"/>
</dbReference>
<organism evidence="1 2">
    <name type="scientific">Profundicola chukchiensis</name>
    <dbReference type="NCBI Taxonomy" id="2961959"/>
    <lineage>
        <taxon>Bacteria</taxon>
        <taxon>Pseudomonadati</taxon>
        <taxon>Bacteroidota</taxon>
        <taxon>Flavobacteriia</taxon>
        <taxon>Flavobacteriales</taxon>
        <taxon>Weeksellaceae</taxon>
        <taxon>Profundicola</taxon>
    </lineage>
</organism>
<keyword evidence="2" id="KW-1185">Reference proteome</keyword>